<keyword evidence="7 9" id="KW-0472">Membrane</keyword>
<dbReference type="Pfam" id="PF03062">
    <property type="entry name" value="MBOAT"/>
    <property type="match status" value="1"/>
</dbReference>
<feature type="transmembrane region" description="Helical" evidence="10">
    <location>
        <begin position="125"/>
        <end position="147"/>
    </location>
</feature>
<evidence type="ECO:0000256" key="6">
    <source>
        <dbReference type="ARBA" id="ARBA00022989"/>
    </source>
</evidence>
<keyword evidence="12" id="KW-1185">Reference proteome</keyword>
<evidence type="ECO:0000313" key="11">
    <source>
        <dbReference type="EMBL" id="MBC5862061.1"/>
    </source>
</evidence>
<evidence type="ECO:0000256" key="10">
    <source>
        <dbReference type="SAM" id="Phobius"/>
    </source>
</evidence>
<evidence type="ECO:0000256" key="9">
    <source>
        <dbReference type="PIRNR" id="PIRNR016636"/>
    </source>
</evidence>
<comment type="subcellular location">
    <subcellularLocation>
        <location evidence="1">Cell membrane</location>
        <topology evidence="1">Multi-pass membrane protein</topology>
    </subcellularLocation>
</comment>
<evidence type="ECO:0000256" key="8">
    <source>
        <dbReference type="ARBA" id="ARBA00023315"/>
    </source>
</evidence>
<keyword evidence="5 10" id="KW-0812">Transmembrane</keyword>
<keyword evidence="6 10" id="KW-1133">Transmembrane helix</keyword>
<feature type="transmembrane region" description="Helical" evidence="10">
    <location>
        <begin position="326"/>
        <end position="347"/>
    </location>
</feature>
<feature type="transmembrane region" description="Helical" evidence="10">
    <location>
        <begin position="71"/>
        <end position="89"/>
    </location>
</feature>
<protein>
    <submittedName>
        <fullName evidence="11">MBOAT family protein</fullName>
    </submittedName>
</protein>
<sequence length="366" mass="42755">MTLVYHLFCFAIPMVILSWILPKKYVLQSQIICTGLFILYESPLSFALLTFVSIGNFYLLHHTKLKQTFKIGISLLFLALLLLTIKITIALEQNWVVPLGISYYAFRNIHYTLEFFKDKVKNPNLLFYLSYNLFLPVFIVGPINRYADFVKDWQRRRFNQDYFSDGLQRVLYGLSKIVILGNYLFTFKANLYIKNLDPSDIWLQNYLETIRFVLNAYFQFAGYSDIAIGLSLLMGYRITENFNYPFLTTNMRDFWTKYHMSLSSFCKDYIYTPISSYYRKPLLGVGITMIVIAMWHEISIRYLIWGILQAIAISAGSFFQQIPKNLVSTFLGRLFVLHFFACSGIIISHESLASAIETYKILFLIS</sequence>
<dbReference type="PANTHER" id="PTHR13285:SF23">
    <property type="entry name" value="TEICHOIC ACID D-ALANYLTRANSFERASE"/>
    <property type="match status" value="1"/>
</dbReference>
<keyword evidence="4 9" id="KW-0808">Transferase</keyword>
<evidence type="ECO:0000256" key="3">
    <source>
        <dbReference type="ARBA" id="ARBA00022475"/>
    </source>
</evidence>
<dbReference type="RefSeq" id="WP_166132715.1">
    <property type="nucleotide sequence ID" value="NZ_JAAOBY010000001.1"/>
</dbReference>
<dbReference type="PIRSF" id="PIRSF016636">
    <property type="entry name" value="AlgI_DltB"/>
    <property type="match status" value="1"/>
</dbReference>
<feature type="transmembrane region" description="Helical" evidence="10">
    <location>
        <begin position="302"/>
        <end position="319"/>
    </location>
</feature>
<comment type="caution">
    <text evidence="11">The sequence shown here is derived from an EMBL/GenBank/DDBJ whole genome shotgun (WGS) entry which is preliminary data.</text>
</comment>
<evidence type="ECO:0000256" key="1">
    <source>
        <dbReference type="ARBA" id="ARBA00004651"/>
    </source>
</evidence>
<name>A0ABR7JCR4_9FLAO</name>
<dbReference type="Proteomes" id="UP000621670">
    <property type="component" value="Unassembled WGS sequence"/>
</dbReference>
<feature type="transmembrane region" description="Helical" evidence="10">
    <location>
        <begin position="5"/>
        <end position="22"/>
    </location>
</feature>
<dbReference type="EMBL" id="JACRUM010000001">
    <property type="protein sequence ID" value="MBC5862061.1"/>
    <property type="molecule type" value="Genomic_DNA"/>
</dbReference>
<reference evidence="11 12" key="1">
    <citation type="submission" date="2020-08" db="EMBL/GenBank/DDBJ databases">
        <title>Description of novel Flavobacterium F-400 isolate.</title>
        <authorList>
            <person name="Saticioglu I."/>
            <person name="Duman M."/>
            <person name="Altun S."/>
        </authorList>
    </citation>
    <scope>NUCLEOTIDE SEQUENCE [LARGE SCALE GENOMIC DNA]</scope>
    <source>
        <strain evidence="11 12">F-400</strain>
    </source>
</reference>
<feature type="transmembrane region" description="Helical" evidence="10">
    <location>
        <begin position="277"/>
        <end position="296"/>
    </location>
</feature>
<feature type="transmembrane region" description="Helical" evidence="10">
    <location>
        <begin position="42"/>
        <end position="59"/>
    </location>
</feature>
<keyword evidence="8 9" id="KW-0012">Acyltransferase</keyword>
<gene>
    <name evidence="11" type="ORF">H8R26_01375</name>
</gene>
<evidence type="ECO:0000256" key="4">
    <source>
        <dbReference type="ARBA" id="ARBA00022679"/>
    </source>
</evidence>
<dbReference type="PANTHER" id="PTHR13285">
    <property type="entry name" value="ACYLTRANSFERASE"/>
    <property type="match status" value="1"/>
</dbReference>
<dbReference type="InterPro" id="IPR024194">
    <property type="entry name" value="Ac/AlaTfrase_AlgI/DltB"/>
</dbReference>
<evidence type="ECO:0000256" key="7">
    <source>
        <dbReference type="ARBA" id="ARBA00023136"/>
    </source>
</evidence>
<feature type="transmembrane region" description="Helical" evidence="10">
    <location>
        <begin position="167"/>
        <end position="185"/>
    </location>
</feature>
<keyword evidence="3 9" id="KW-1003">Cell membrane</keyword>
<dbReference type="InterPro" id="IPR004299">
    <property type="entry name" value="MBOAT_fam"/>
</dbReference>
<proteinExistence type="inferred from homology"/>
<evidence type="ECO:0000256" key="5">
    <source>
        <dbReference type="ARBA" id="ARBA00022692"/>
    </source>
</evidence>
<accession>A0ABR7JCR4</accession>
<dbReference type="InterPro" id="IPR051085">
    <property type="entry name" value="MB_O-acyltransferase"/>
</dbReference>
<comment type="similarity">
    <text evidence="2 9">Belongs to the membrane-bound acyltransferase family.</text>
</comment>
<organism evidence="11 12">
    <name type="scientific">Flavobacterium turcicum</name>
    <dbReference type="NCBI Taxonomy" id="2764718"/>
    <lineage>
        <taxon>Bacteria</taxon>
        <taxon>Pseudomonadati</taxon>
        <taxon>Bacteroidota</taxon>
        <taxon>Flavobacteriia</taxon>
        <taxon>Flavobacteriales</taxon>
        <taxon>Flavobacteriaceae</taxon>
        <taxon>Flavobacterium</taxon>
    </lineage>
</organism>
<evidence type="ECO:0000256" key="2">
    <source>
        <dbReference type="ARBA" id="ARBA00010323"/>
    </source>
</evidence>
<evidence type="ECO:0000313" key="12">
    <source>
        <dbReference type="Proteomes" id="UP000621670"/>
    </source>
</evidence>